<feature type="non-terminal residue" evidence="3">
    <location>
        <position position="1"/>
    </location>
</feature>
<proteinExistence type="predicted"/>
<name>A0A9P7YSS2_9HELO</name>
<protein>
    <submittedName>
        <fullName evidence="3">Uncharacterized protein</fullName>
    </submittedName>
</protein>
<evidence type="ECO:0000313" key="3">
    <source>
        <dbReference type="EMBL" id="KAG9239095.1"/>
    </source>
</evidence>
<evidence type="ECO:0000256" key="2">
    <source>
        <dbReference type="SAM" id="MobiDB-lite"/>
    </source>
</evidence>
<sequence length="453" mass="50611">RNQDSLQNRIGELLREATEKKAEWEATNRQLTVLNDTLTRQIAIQEEQLAGKRALWLESNPGSSARRDAMNAIRDPFHSPTTNHSGHYAVHGGMPSPTLSSFGPPPQMALATGPRGPRRRGGMVANRGHPNGEVPSRSLSHPNSAGAEASDSTDLLGSLQSMSMPMASASTSTALVPYRDSEDYAAEFTNDFAKLYALVEGWVRLYTKVPNLPNDQNIARSNNVLWEYMMNCAYPGQRQDSHNHVMVLLNDRRARYWFIMRMCVTYCVNEIITPKAFKSYSAHVKDQLTEVEMVLPLTPMAGLNNEARQNFVDQQARAVQSVLSAKDYQVFRSRQLMNHTKRLRDMLGSMLDEGALRTAAGRDLGAIAVDAWELSTKMHTAQLTFQVYFPETAAKFTAATMVARDQPHTPTMDLQLRQTRLKLVITPVITMRDDRGTTIKAKNLHHSTVLTMG</sequence>
<organism evidence="3 4">
    <name type="scientific">Amylocarpus encephaloides</name>
    <dbReference type="NCBI Taxonomy" id="45428"/>
    <lineage>
        <taxon>Eukaryota</taxon>
        <taxon>Fungi</taxon>
        <taxon>Dikarya</taxon>
        <taxon>Ascomycota</taxon>
        <taxon>Pezizomycotina</taxon>
        <taxon>Leotiomycetes</taxon>
        <taxon>Helotiales</taxon>
        <taxon>Helotiales incertae sedis</taxon>
        <taxon>Amylocarpus</taxon>
    </lineage>
</organism>
<accession>A0A9P7YSS2</accession>
<evidence type="ECO:0000313" key="4">
    <source>
        <dbReference type="Proteomes" id="UP000824998"/>
    </source>
</evidence>
<dbReference type="AlphaFoldDB" id="A0A9P7YSS2"/>
<feature type="region of interest" description="Disordered" evidence="2">
    <location>
        <begin position="77"/>
        <end position="152"/>
    </location>
</feature>
<dbReference type="OrthoDB" id="4203839at2759"/>
<evidence type="ECO:0000256" key="1">
    <source>
        <dbReference type="SAM" id="Coils"/>
    </source>
</evidence>
<keyword evidence="4" id="KW-1185">Reference proteome</keyword>
<dbReference type="Proteomes" id="UP000824998">
    <property type="component" value="Unassembled WGS sequence"/>
</dbReference>
<dbReference type="EMBL" id="MU251362">
    <property type="protein sequence ID" value="KAG9239095.1"/>
    <property type="molecule type" value="Genomic_DNA"/>
</dbReference>
<feature type="coiled-coil region" evidence="1">
    <location>
        <begin position="3"/>
        <end position="48"/>
    </location>
</feature>
<comment type="caution">
    <text evidence="3">The sequence shown here is derived from an EMBL/GenBank/DDBJ whole genome shotgun (WGS) entry which is preliminary data.</text>
</comment>
<keyword evidence="1" id="KW-0175">Coiled coil</keyword>
<reference evidence="3" key="1">
    <citation type="journal article" date="2021" name="IMA Fungus">
        <title>Genomic characterization of three marine fungi, including Emericellopsis atlantica sp. nov. with signatures of a generalist lifestyle and marine biomass degradation.</title>
        <authorList>
            <person name="Hagestad O.C."/>
            <person name="Hou L."/>
            <person name="Andersen J.H."/>
            <person name="Hansen E.H."/>
            <person name="Altermark B."/>
            <person name="Li C."/>
            <person name="Kuhnert E."/>
            <person name="Cox R.J."/>
            <person name="Crous P.W."/>
            <person name="Spatafora J.W."/>
            <person name="Lail K."/>
            <person name="Amirebrahimi M."/>
            <person name="Lipzen A."/>
            <person name="Pangilinan J."/>
            <person name="Andreopoulos W."/>
            <person name="Hayes R.D."/>
            <person name="Ng V."/>
            <person name="Grigoriev I.V."/>
            <person name="Jackson S.A."/>
            <person name="Sutton T.D.S."/>
            <person name="Dobson A.D.W."/>
            <person name="Rama T."/>
        </authorList>
    </citation>
    <scope>NUCLEOTIDE SEQUENCE</scope>
    <source>
        <strain evidence="3">TRa018bII</strain>
    </source>
</reference>
<gene>
    <name evidence="3" type="ORF">BJ875DRAFT_366606</name>
</gene>